<organism evidence="2 3">
    <name type="scientific">Gluconacetobacter johannae</name>
    <dbReference type="NCBI Taxonomy" id="112140"/>
    <lineage>
        <taxon>Bacteria</taxon>
        <taxon>Pseudomonadati</taxon>
        <taxon>Pseudomonadota</taxon>
        <taxon>Alphaproteobacteria</taxon>
        <taxon>Acetobacterales</taxon>
        <taxon>Acetobacteraceae</taxon>
        <taxon>Gluconacetobacter</taxon>
    </lineage>
</organism>
<dbReference type="Gene3D" id="3.30.450.150">
    <property type="entry name" value="Haem-degrading domain"/>
    <property type="match status" value="1"/>
</dbReference>
<feature type="chain" id="PRO_5031250734" evidence="1">
    <location>
        <begin position="20"/>
        <end position="157"/>
    </location>
</feature>
<dbReference type="EMBL" id="JABEQH010000004">
    <property type="protein sequence ID" value="MBB2175037.1"/>
    <property type="molecule type" value="Genomic_DNA"/>
</dbReference>
<dbReference type="AlphaFoldDB" id="A0A7W4J5X7"/>
<dbReference type="Proteomes" id="UP000561066">
    <property type="component" value="Unassembled WGS sequence"/>
</dbReference>
<evidence type="ECO:0000256" key="1">
    <source>
        <dbReference type="SAM" id="SignalP"/>
    </source>
</evidence>
<evidence type="ECO:0000313" key="2">
    <source>
        <dbReference type="EMBL" id="MBB2175037.1"/>
    </source>
</evidence>
<evidence type="ECO:0000313" key="3">
    <source>
        <dbReference type="Proteomes" id="UP000561066"/>
    </source>
</evidence>
<dbReference type="PANTHER" id="PTHR34309:SF1">
    <property type="entry name" value="PROTEIN GLCG"/>
    <property type="match status" value="1"/>
</dbReference>
<dbReference type="InterPro" id="IPR005624">
    <property type="entry name" value="PduO/GlcC-like"/>
</dbReference>
<feature type="signal peptide" evidence="1">
    <location>
        <begin position="1"/>
        <end position="19"/>
    </location>
</feature>
<dbReference type="PANTHER" id="PTHR34309">
    <property type="entry name" value="SLR1406 PROTEIN"/>
    <property type="match status" value="1"/>
</dbReference>
<keyword evidence="3" id="KW-1185">Reference proteome</keyword>
<dbReference type="Pfam" id="PF03928">
    <property type="entry name" value="HbpS-like"/>
    <property type="match status" value="1"/>
</dbReference>
<gene>
    <name evidence="2" type="ORF">HLH21_03740</name>
</gene>
<keyword evidence="1" id="KW-0732">Signal</keyword>
<proteinExistence type="predicted"/>
<protein>
    <submittedName>
        <fullName evidence="2">Heme-binding protein</fullName>
    </submittedName>
</protein>
<reference evidence="2 3" key="1">
    <citation type="submission" date="2020-04" db="EMBL/GenBank/DDBJ databases">
        <title>Description of novel Gluconacetobacter.</title>
        <authorList>
            <person name="Sombolestani A."/>
        </authorList>
    </citation>
    <scope>NUCLEOTIDE SEQUENCE [LARGE SCALE GENOMIC DNA]</scope>
    <source>
        <strain evidence="2 3">LMG 21312</strain>
    </source>
</reference>
<comment type="caution">
    <text evidence="2">The sequence shown here is derived from an EMBL/GenBank/DDBJ whole genome shotgun (WGS) entry which is preliminary data.</text>
</comment>
<dbReference type="InterPro" id="IPR038084">
    <property type="entry name" value="PduO/GlcC-like_sf"/>
</dbReference>
<dbReference type="InterPro" id="IPR052517">
    <property type="entry name" value="GlcG_carb_metab_protein"/>
</dbReference>
<dbReference type="SUPFAM" id="SSF143744">
    <property type="entry name" value="GlcG-like"/>
    <property type="match status" value="1"/>
</dbReference>
<name>A0A7W4J5X7_9PROT</name>
<sequence length="157" mass="16192">MPAFFLGLALVAGPMATRAATPGLASRPVLTLALAERLLQAALHEATRNGWPGVVAVVDDAGQVVALARMDNAYMRASVDLAPGKARTAVMFRRPTAVLEGAIDGPRPALVTAQGYVMMKGGEPIVIDGQVVGGIGVSVDTPDHDEQIAQAALTVLK</sequence>
<accession>A0A7W4J5X7</accession>